<dbReference type="SMART" id="SM00089">
    <property type="entry name" value="PKD"/>
    <property type="match status" value="1"/>
</dbReference>
<feature type="domain" description="PKD" evidence="6">
    <location>
        <begin position="304"/>
        <end position="355"/>
    </location>
</feature>
<dbReference type="EMBL" id="MGDX01000033">
    <property type="protein sequence ID" value="OGL70234.1"/>
    <property type="molecule type" value="Genomic_DNA"/>
</dbReference>
<evidence type="ECO:0000313" key="8">
    <source>
        <dbReference type="Proteomes" id="UP000177097"/>
    </source>
</evidence>
<dbReference type="InterPro" id="IPR032786">
    <property type="entry name" value="NSP2_TM_arteriviridae"/>
</dbReference>
<feature type="compositionally biased region" description="Acidic residues" evidence="3">
    <location>
        <begin position="192"/>
        <end position="204"/>
    </location>
</feature>
<dbReference type="InterPro" id="IPR000601">
    <property type="entry name" value="PKD_dom"/>
</dbReference>
<dbReference type="PANTHER" id="PTHR10199:SF100">
    <property type="entry name" value="THROMBOSPONDIN, ISOFORM A"/>
    <property type="match status" value="1"/>
</dbReference>
<evidence type="ECO:0000256" key="3">
    <source>
        <dbReference type="SAM" id="MobiDB-lite"/>
    </source>
</evidence>
<dbReference type="Gene3D" id="4.10.1080.10">
    <property type="entry name" value="TSP type-3 repeat"/>
    <property type="match status" value="1"/>
</dbReference>
<accession>A0A1F7TXG7</accession>
<dbReference type="InterPro" id="IPR035986">
    <property type="entry name" value="PKD_dom_sf"/>
</dbReference>
<dbReference type="SUPFAM" id="SSF103647">
    <property type="entry name" value="TSP type-3 repeat"/>
    <property type="match status" value="1"/>
</dbReference>
<dbReference type="PROSITE" id="PS50093">
    <property type="entry name" value="PKD"/>
    <property type="match status" value="1"/>
</dbReference>
<evidence type="ECO:0000256" key="2">
    <source>
        <dbReference type="ARBA" id="ARBA00022837"/>
    </source>
</evidence>
<evidence type="ECO:0000259" key="6">
    <source>
        <dbReference type="PROSITE" id="PS50093"/>
    </source>
</evidence>
<dbReference type="InterPro" id="IPR022409">
    <property type="entry name" value="PKD/Chitinase_dom"/>
</dbReference>
<name>A0A1F7TXG7_9BACT</name>
<keyword evidence="4" id="KW-0472">Membrane</keyword>
<feature type="chain" id="PRO_5009532928" description="PKD domain-containing protein" evidence="5">
    <location>
        <begin position="22"/>
        <end position="393"/>
    </location>
</feature>
<protein>
    <recommendedName>
        <fullName evidence="6">PKD domain-containing protein</fullName>
    </recommendedName>
</protein>
<feature type="region of interest" description="Disordered" evidence="3">
    <location>
        <begin position="151"/>
        <end position="256"/>
    </location>
</feature>
<dbReference type="CDD" id="cd00146">
    <property type="entry name" value="PKD"/>
    <property type="match status" value="1"/>
</dbReference>
<dbReference type="Pfam" id="PF14755">
    <property type="entry name" value="Nsp2_AV"/>
    <property type="match status" value="1"/>
</dbReference>
<feature type="transmembrane region" description="Helical" evidence="4">
    <location>
        <begin position="364"/>
        <end position="388"/>
    </location>
</feature>
<dbReference type="SUPFAM" id="SSF49299">
    <property type="entry name" value="PKD domain"/>
    <property type="match status" value="1"/>
</dbReference>
<evidence type="ECO:0000256" key="4">
    <source>
        <dbReference type="SAM" id="Phobius"/>
    </source>
</evidence>
<reference evidence="7 8" key="1">
    <citation type="journal article" date="2016" name="Nat. Commun.">
        <title>Thousands of microbial genomes shed light on interconnected biogeochemical processes in an aquifer system.</title>
        <authorList>
            <person name="Anantharaman K."/>
            <person name="Brown C.T."/>
            <person name="Hug L.A."/>
            <person name="Sharon I."/>
            <person name="Castelle C.J."/>
            <person name="Probst A.J."/>
            <person name="Thomas B.C."/>
            <person name="Singh A."/>
            <person name="Wilkins M.J."/>
            <person name="Karaoz U."/>
            <person name="Brodie E.L."/>
            <person name="Williams K.H."/>
            <person name="Hubbard S.S."/>
            <person name="Banfield J.F."/>
        </authorList>
    </citation>
    <scope>NUCLEOTIDE SEQUENCE [LARGE SCALE GENOMIC DNA]</scope>
</reference>
<keyword evidence="4" id="KW-0812">Transmembrane</keyword>
<feature type="compositionally biased region" description="Low complexity" evidence="3">
    <location>
        <begin position="231"/>
        <end position="250"/>
    </location>
</feature>
<dbReference type="Gene3D" id="2.60.40.10">
    <property type="entry name" value="Immunoglobulins"/>
    <property type="match status" value="1"/>
</dbReference>
<keyword evidence="4" id="KW-1133">Transmembrane helix</keyword>
<dbReference type="Pfam" id="PF18911">
    <property type="entry name" value="PKD_4"/>
    <property type="match status" value="1"/>
</dbReference>
<dbReference type="PANTHER" id="PTHR10199">
    <property type="entry name" value="THROMBOSPONDIN"/>
    <property type="match status" value="1"/>
</dbReference>
<dbReference type="InterPro" id="IPR013783">
    <property type="entry name" value="Ig-like_fold"/>
</dbReference>
<feature type="compositionally biased region" description="Low complexity" evidence="3">
    <location>
        <begin position="211"/>
        <end position="222"/>
    </location>
</feature>
<gene>
    <name evidence="7" type="ORF">A3C17_03150</name>
</gene>
<dbReference type="Pfam" id="PF02412">
    <property type="entry name" value="TSP_3"/>
    <property type="match status" value="2"/>
</dbReference>
<dbReference type="InterPro" id="IPR028974">
    <property type="entry name" value="TSP_type-3_rpt"/>
</dbReference>
<organism evidence="7 8">
    <name type="scientific">Candidatus Uhrbacteria bacterium RIFCSPHIGHO2_02_FULL_53_13</name>
    <dbReference type="NCBI Taxonomy" id="1802389"/>
    <lineage>
        <taxon>Bacteria</taxon>
        <taxon>Candidatus Uhriibacteriota</taxon>
    </lineage>
</organism>
<comment type="caution">
    <text evidence="7">The sequence shown here is derived from an EMBL/GenBank/DDBJ whole genome shotgun (WGS) entry which is preliminary data.</text>
</comment>
<dbReference type="STRING" id="1802389.A3C17_03150"/>
<dbReference type="AlphaFoldDB" id="A0A1F7TXG7"/>
<evidence type="ECO:0000256" key="1">
    <source>
        <dbReference type="ARBA" id="ARBA00022729"/>
    </source>
</evidence>
<keyword evidence="2" id="KW-0106">Calcium</keyword>
<dbReference type="GO" id="GO:0007155">
    <property type="term" value="P:cell adhesion"/>
    <property type="evidence" value="ECO:0007669"/>
    <property type="project" value="InterPro"/>
</dbReference>
<feature type="compositionally biased region" description="Acidic residues" evidence="3">
    <location>
        <begin position="165"/>
        <end position="180"/>
    </location>
</feature>
<dbReference type="Proteomes" id="UP000177097">
    <property type="component" value="Unassembled WGS sequence"/>
</dbReference>
<evidence type="ECO:0000313" key="7">
    <source>
        <dbReference type="EMBL" id="OGL70234.1"/>
    </source>
</evidence>
<feature type="compositionally biased region" description="Basic and acidic residues" evidence="3">
    <location>
        <begin position="182"/>
        <end position="191"/>
    </location>
</feature>
<sequence>MKRLALISLLALMPVPFSAYAGTADVGFSGSGIYFSQEMLYVGDVVRVYARVRNFGDVDVTGTVGFYMGDTQIENDRPISLPANGFDEEVFVDVTIPAGPFNVAARINDTNPQDSNANNNWAQTVQRQPIPDSDHDGVLNSQDNCVKVANADQRDTDGDGVGDACDIDDDNDGLTDELEVELGTKPEKRDTDDDGLNDKDDDEPLVPTPIVPSESVPTPSSVQAPTSAPLGSSTDATGSSSRSDSSATSESRPRFRVFGQLGEQGDDAEDSVAETVRLSPKAIFTVTQNSWDTFTFEALQTDVNPVFVQWNFGDGSTSDAAVVQHVFPGSGNYTVQLQVTNQAGQVDEDSVPITISFFHIANPVFLAFLVVLALVFLLSIASIARLTLNARES</sequence>
<keyword evidence="1 5" id="KW-0732">Signal</keyword>
<feature type="signal peptide" evidence="5">
    <location>
        <begin position="1"/>
        <end position="21"/>
    </location>
</feature>
<dbReference type="InterPro" id="IPR003367">
    <property type="entry name" value="Thrombospondin_3-like_rpt"/>
</dbReference>
<proteinExistence type="predicted"/>
<dbReference type="GO" id="GO:0005509">
    <property type="term" value="F:calcium ion binding"/>
    <property type="evidence" value="ECO:0007669"/>
    <property type="project" value="InterPro"/>
</dbReference>
<evidence type="ECO:0000256" key="5">
    <source>
        <dbReference type="SAM" id="SignalP"/>
    </source>
</evidence>